<feature type="non-terminal residue" evidence="1">
    <location>
        <position position="140"/>
    </location>
</feature>
<evidence type="ECO:0000313" key="1">
    <source>
        <dbReference type="EMBL" id="PHJ23021.1"/>
    </source>
</evidence>
<organism evidence="1 2">
    <name type="scientific">Cystoisospora suis</name>
    <dbReference type="NCBI Taxonomy" id="483139"/>
    <lineage>
        <taxon>Eukaryota</taxon>
        <taxon>Sar</taxon>
        <taxon>Alveolata</taxon>
        <taxon>Apicomplexa</taxon>
        <taxon>Conoidasida</taxon>
        <taxon>Coccidia</taxon>
        <taxon>Eucoccidiorida</taxon>
        <taxon>Eimeriorina</taxon>
        <taxon>Sarcocystidae</taxon>
        <taxon>Cystoisospora</taxon>
    </lineage>
</organism>
<dbReference type="AlphaFoldDB" id="A0A2C6KG61"/>
<dbReference type="EMBL" id="MIGC01001350">
    <property type="protein sequence ID" value="PHJ23021.1"/>
    <property type="molecule type" value="Genomic_DNA"/>
</dbReference>
<dbReference type="RefSeq" id="XP_067924698.1">
    <property type="nucleotide sequence ID" value="XM_068063324.1"/>
</dbReference>
<gene>
    <name evidence="1" type="ORF">CSUI_003126</name>
</gene>
<sequence length="140" mass="15794">MTGLSVLSGDFASAQADLPVSDSSLDFYEDRAWLPFSRYERETAHLLCETTPGRKSVGLVFPVWFSNFTISLGCARANSREFSLRSYSVRKVVGVSLRCRMIRFSTPELLVAFRKYEDALLSESRRQGAFSTEHGHTRLS</sequence>
<name>A0A2C6KG61_9APIC</name>
<dbReference type="VEuPathDB" id="ToxoDB:CSUI_003126"/>
<protein>
    <submittedName>
        <fullName evidence="1">Uncharacterized protein</fullName>
    </submittedName>
</protein>
<keyword evidence="2" id="KW-1185">Reference proteome</keyword>
<proteinExistence type="predicted"/>
<accession>A0A2C6KG61</accession>
<comment type="caution">
    <text evidence="1">The sequence shown here is derived from an EMBL/GenBank/DDBJ whole genome shotgun (WGS) entry which is preliminary data.</text>
</comment>
<dbReference type="Proteomes" id="UP000221165">
    <property type="component" value="Unassembled WGS sequence"/>
</dbReference>
<dbReference type="GeneID" id="94426535"/>
<evidence type="ECO:0000313" key="2">
    <source>
        <dbReference type="Proteomes" id="UP000221165"/>
    </source>
</evidence>
<reference evidence="1 2" key="1">
    <citation type="journal article" date="2017" name="Int. J. Parasitol.">
        <title>The genome of the protozoan parasite Cystoisospora suis and a reverse vaccinology approach to identify vaccine candidates.</title>
        <authorList>
            <person name="Palmieri N."/>
            <person name="Shrestha A."/>
            <person name="Ruttkowski B."/>
            <person name="Beck T."/>
            <person name="Vogl C."/>
            <person name="Tomley F."/>
            <person name="Blake D.P."/>
            <person name="Joachim A."/>
        </authorList>
    </citation>
    <scope>NUCLEOTIDE SEQUENCE [LARGE SCALE GENOMIC DNA]</scope>
    <source>
        <strain evidence="1 2">Wien I</strain>
    </source>
</reference>